<protein>
    <submittedName>
        <fullName evidence="2">Uncharacterized protein</fullName>
    </submittedName>
</protein>
<proteinExistence type="predicted"/>
<feature type="transmembrane region" description="Helical" evidence="1">
    <location>
        <begin position="21"/>
        <end position="42"/>
    </location>
</feature>
<name>A0AAF0C8I3_9GAMM</name>
<dbReference type="PANTHER" id="PTHR30572">
    <property type="entry name" value="MEMBRANE COMPONENT OF TRANSPORTER-RELATED"/>
    <property type="match status" value="1"/>
</dbReference>
<feature type="transmembrane region" description="Helical" evidence="1">
    <location>
        <begin position="326"/>
        <end position="348"/>
    </location>
</feature>
<reference evidence="2 3" key="1">
    <citation type="journal article" date="2015" name="Genome Announc.">
        <title>Draft Genome Sequences of Marine Isolates of Thalassomonas viridans and Thalassomonas actiniarum.</title>
        <authorList>
            <person name="Olonade I."/>
            <person name="van Zyl L.J."/>
            <person name="Trindade M."/>
        </authorList>
    </citation>
    <scope>NUCLEOTIDE SEQUENCE [LARGE SCALE GENOMIC DNA]</scope>
    <source>
        <strain evidence="2 3">XOM25</strain>
    </source>
</reference>
<dbReference type="InterPro" id="IPR050250">
    <property type="entry name" value="Macrolide_Exporter_MacB"/>
</dbReference>
<reference evidence="2 3" key="2">
    <citation type="journal article" date="2022" name="Mar. Drugs">
        <title>Bioassay-Guided Fractionation Leads to the Detection of Cholic Acid Generated by the Rare Thalassomonas sp.</title>
        <authorList>
            <person name="Pheiffer F."/>
            <person name="Schneider Y.K."/>
            <person name="Hansen E.H."/>
            <person name="Andersen J.H."/>
            <person name="Isaksson J."/>
            <person name="Busche T."/>
            <person name="R C."/>
            <person name="Kalinowski J."/>
            <person name="Zyl L.V."/>
            <person name="Trindade M."/>
        </authorList>
    </citation>
    <scope>NUCLEOTIDE SEQUENCE [LARGE SCALE GENOMIC DNA]</scope>
    <source>
        <strain evidence="2 3">XOM25</strain>
    </source>
</reference>
<keyword evidence="1" id="KW-0472">Membrane</keyword>
<accession>A0AAF0C8I3</accession>
<evidence type="ECO:0000313" key="2">
    <source>
        <dbReference type="EMBL" id="WDE04396.1"/>
    </source>
</evidence>
<sequence length="792" mass="89008">MSIKLFLDLSVSWGKHTCQNVRFLLVMLLLSLPVTILIHFNLIENSYLSPDFAGLKANSQIYNALVFEDNKTQALESYLTDELASKWPKLKASYERTTTLEVVSNNDKQVLDISFFSGGYELLAIKPLIGSLSALEFPVTGNKLVAAVSYSHWQHYYSGSHEVVGSQVLINQQVVTIVAVMPQDFTSFRKNKEVQMVMPYNQLSELLDISRDNITPDTFSYLLGDIHDTDDFAQTLSKHFKDEILILDDSQIILNKAIGVDSQEYLTISKRIALLKALFVVLLLFCFIAFITFYSGENTRKQQEYQVRSLCGASHKHLFLQRSLDIFYTVFTITLFCLILFPITQDIIHLVLPQLNSNKTNWSPSQLFKIAFVAMVLLWILMVLIFFIQDKLITTHIGRGQSASFSQKLQSYLLLSLLLGLTSIAIYSSILLYKSQEILYKTSPGFEAEDRYVVTFDFPRFTQQTIMANQSALLLIQQLNATAGIEQAALTNIPPLSGRTSFSRWYSVTNQPIGTGTKSNTLTDSISPGYFNALGNNILLGNSLTWQDPMQIVVNETLWNGYFKGQKLANAKLLQVNTLNNAKIVYQVVGVVDDIYLQGPDRQPEPMVFKLSLALIGIESIIIKSSLSQEKLKNLISHQLENVNVNFSNIKVTSLSKLVAQEHAPRLAILTVSILSTGILLLSAIVFCLSTINQLSEKNARELAVRFCSGARPLQLVKGEYLFFLSSFIPVFVLLVAICSHFSTLLTAHLINIELINPVLISAIVISHILLLLPILHYKLMQKTRSSWTYLS</sequence>
<dbReference type="KEGG" id="tvd:SG34_024130"/>
<evidence type="ECO:0000256" key="1">
    <source>
        <dbReference type="SAM" id="Phobius"/>
    </source>
</evidence>
<feature type="transmembrane region" description="Helical" evidence="1">
    <location>
        <begin position="273"/>
        <end position="294"/>
    </location>
</feature>
<keyword evidence="3" id="KW-1185">Reference proteome</keyword>
<organism evidence="2 3">
    <name type="scientific">Thalassomonas viridans</name>
    <dbReference type="NCBI Taxonomy" id="137584"/>
    <lineage>
        <taxon>Bacteria</taxon>
        <taxon>Pseudomonadati</taxon>
        <taxon>Pseudomonadota</taxon>
        <taxon>Gammaproteobacteria</taxon>
        <taxon>Alteromonadales</taxon>
        <taxon>Colwelliaceae</taxon>
        <taxon>Thalassomonas</taxon>
    </lineage>
</organism>
<dbReference type="GO" id="GO:0005886">
    <property type="term" value="C:plasma membrane"/>
    <property type="evidence" value="ECO:0007669"/>
    <property type="project" value="TreeGrafter"/>
</dbReference>
<dbReference type="RefSeq" id="WP_044841973.1">
    <property type="nucleotide sequence ID" value="NZ_CP059733.1"/>
</dbReference>
<feature type="transmembrane region" description="Helical" evidence="1">
    <location>
        <begin position="755"/>
        <end position="776"/>
    </location>
</feature>
<evidence type="ECO:0000313" key="3">
    <source>
        <dbReference type="Proteomes" id="UP000032352"/>
    </source>
</evidence>
<gene>
    <name evidence="2" type="ORF">SG34_024130</name>
</gene>
<dbReference type="EMBL" id="CP059733">
    <property type="protein sequence ID" value="WDE04396.1"/>
    <property type="molecule type" value="Genomic_DNA"/>
</dbReference>
<dbReference type="PANTHER" id="PTHR30572:SF4">
    <property type="entry name" value="ABC TRANSPORTER PERMEASE YTRF"/>
    <property type="match status" value="1"/>
</dbReference>
<feature type="transmembrane region" description="Helical" evidence="1">
    <location>
        <begin position="368"/>
        <end position="388"/>
    </location>
</feature>
<dbReference type="GO" id="GO:0022857">
    <property type="term" value="F:transmembrane transporter activity"/>
    <property type="evidence" value="ECO:0007669"/>
    <property type="project" value="TreeGrafter"/>
</dbReference>
<feature type="transmembrane region" description="Helical" evidence="1">
    <location>
        <begin position="667"/>
        <end position="692"/>
    </location>
</feature>
<feature type="transmembrane region" description="Helical" evidence="1">
    <location>
        <begin position="409"/>
        <end position="433"/>
    </location>
</feature>
<dbReference type="Proteomes" id="UP000032352">
    <property type="component" value="Chromosome"/>
</dbReference>
<dbReference type="AlphaFoldDB" id="A0AAF0C8I3"/>
<keyword evidence="1" id="KW-1133">Transmembrane helix</keyword>
<feature type="transmembrane region" description="Helical" evidence="1">
    <location>
        <begin position="721"/>
        <end position="743"/>
    </location>
</feature>
<keyword evidence="1" id="KW-0812">Transmembrane</keyword>